<evidence type="ECO:0000256" key="4">
    <source>
        <dbReference type="RuleBase" id="RU361279"/>
    </source>
</evidence>
<evidence type="ECO:0000313" key="5">
    <source>
        <dbReference type="EMBL" id="GGY83660.1"/>
    </source>
</evidence>
<gene>
    <name evidence="5" type="ORF">GCM10011613_30700</name>
</gene>
<proteinExistence type="inferred from homology"/>
<dbReference type="Pfam" id="PF01812">
    <property type="entry name" value="5-FTHF_cyc-lig"/>
    <property type="match status" value="1"/>
</dbReference>
<organism evidence="5 6">
    <name type="scientific">Cellvibrio zantedeschiae</name>
    <dbReference type="NCBI Taxonomy" id="1237077"/>
    <lineage>
        <taxon>Bacteria</taxon>
        <taxon>Pseudomonadati</taxon>
        <taxon>Pseudomonadota</taxon>
        <taxon>Gammaproteobacteria</taxon>
        <taxon>Cellvibrionales</taxon>
        <taxon>Cellvibrionaceae</taxon>
        <taxon>Cellvibrio</taxon>
    </lineage>
</organism>
<comment type="catalytic activity">
    <reaction evidence="4">
        <text>(6S)-5-formyl-5,6,7,8-tetrahydrofolate + ATP = (6R)-5,10-methenyltetrahydrofolate + ADP + phosphate</text>
        <dbReference type="Rhea" id="RHEA:10488"/>
        <dbReference type="ChEBI" id="CHEBI:30616"/>
        <dbReference type="ChEBI" id="CHEBI:43474"/>
        <dbReference type="ChEBI" id="CHEBI:57455"/>
        <dbReference type="ChEBI" id="CHEBI:57457"/>
        <dbReference type="ChEBI" id="CHEBI:456216"/>
        <dbReference type="EC" id="6.3.3.2"/>
    </reaction>
</comment>
<reference evidence="6" key="1">
    <citation type="journal article" date="2019" name="Int. J. Syst. Evol. Microbiol.">
        <title>The Global Catalogue of Microorganisms (GCM) 10K type strain sequencing project: providing services to taxonomists for standard genome sequencing and annotation.</title>
        <authorList>
            <consortium name="The Broad Institute Genomics Platform"/>
            <consortium name="The Broad Institute Genome Sequencing Center for Infectious Disease"/>
            <person name="Wu L."/>
            <person name="Ma J."/>
        </authorList>
    </citation>
    <scope>NUCLEOTIDE SEQUENCE [LARGE SCALE GENOMIC DNA]</scope>
    <source>
        <strain evidence="6">KCTC 32239</strain>
    </source>
</reference>
<dbReference type="Proteomes" id="UP000619761">
    <property type="component" value="Unassembled WGS sequence"/>
</dbReference>
<keyword evidence="4" id="KW-0479">Metal-binding</keyword>
<name>A0ABQ3B7R4_9GAMM</name>
<dbReference type="RefSeq" id="WP_189420183.1">
    <property type="nucleotide sequence ID" value="NZ_BMYZ01000003.1"/>
</dbReference>
<evidence type="ECO:0000256" key="1">
    <source>
        <dbReference type="ARBA" id="ARBA00010638"/>
    </source>
</evidence>
<dbReference type="EC" id="6.3.3.2" evidence="4"/>
<evidence type="ECO:0000256" key="3">
    <source>
        <dbReference type="ARBA" id="ARBA00022840"/>
    </source>
</evidence>
<accession>A0ABQ3B7R4</accession>
<comment type="caution">
    <text evidence="5">The sequence shown here is derived from an EMBL/GenBank/DDBJ whole genome shotgun (WGS) entry which is preliminary data.</text>
</comment>
<comment type="similarity">
    <text evidence="1 4">Belongs to the 5-formyltetrahydrofolate cyclo-ligase family.</text>
</comment>
<dbReference type="InterPro" id="IPR002698">
    <property type="entry name" value="FTHF_cligase"/>
</dbReference>
<sequence length="199" mass="22602">MTTPDPRQALRKELRARRNALNPTQQEAAAAWALRHLMKSPKFLRAQHVALYIAADGELNPHPVAEQLWKMGKHCYLPVLHPRIEGQLWFVEYTPTTELKPNRFGIPEPDHRLERKFAANLLDVVLLPLVGFDRKGGRLGMGGGFYDRTFAFHKGKQTKPYLLGMAHACQEVDSLEMADWDIPLFGIVTDKELILAGKK</sequence>
<dbReference type="NCBIfam" id="TIGR02727">
    <property type="entry name" value="MTHFS_bact"/>
    <property type="match status" value="1"/>
</dbReference>
<dbReference type="EMBL" id="BMYZ01000003">
    <property type="protein sequence ID" value="GGY83660.1"/>
    <property type="molecule type" value="Genomic_DNA"/>
</dbReference>
<dbReference type="PIRSF" id="PIRSF006806">
    <property type="entry name" value="FTHF_cligase"/>
    <property type="match status" value="1"/>
</dbReference>
<comment type="cofactor">
    <cofactor evidence="4">
        <name>Mg(2+)</name>
        <dbReference type="ChEBI" id="CHEBI:18420"/>
    </cofactor>
</comment>
<evidence type="ECO:0000256" key="2">
    <source>
        <dbReference type="ARBA" id="ARBA00022741"/>
    </source>
</evidence>
<keyword evidence="3 4" id="KW-0067">ATP-binding</keyword>
<keyword evidence="6" id="KW-1185">Reference proteome</keyword>
<keyword evidence="4" id="KW-0460">Magnesium</keyword>
<dbReference type="SUPFAM" id="SSF100950">
    <property type="entry name" value="NagB/RpiA/CoA transferase-like"/>
    <property type="match status" value="1"/>
</dbReference>
<protein>
    <recommendedName>
        <fullName evidence="4">5-formyltetrahydrofolate cyclo-ligase</fullName>
        <ecNumber evidence="4">6.3.3.2</ecNumber>
    </recommendedName>
</protein>
<dbReference type="PANTHER" id="PTHR23407">
    <property type="entry name" value="ATPASE INHIBITOR/5-FORMYLTETRAHYDROFOLATE CYCLO-LIGASE"/>
    <property type="match status" value="1"/>
</dbReference>
<keyword evidence="2 4" id="KW-0547">Nucleotide-binding</keyword>
<dbReference type="InterPro" id="IPR024185">
    <property type="entry name" value="FTHF_cligase-like_sf"/>
</dbReference>
<dbReference type="PANTHER" id="PTHR23407:SF1">
    <property type="entry name" value="5-FORMYLTETRAHYDROFOLATE CYCLO-LIGASE"/>
    <property type="match status" value="1"/>
</dbReference>
<dbReference type="Gene3D" id="3.40.50.10420">
    <property type="entry name" value="NagB/RpiA/CoA transferase-like"/>
    <property type="match status" value="1"/>
</dbReference>
<evidence type="ECO:0000313" key="6">
    <source>
        <dbReference type="Proteomes" id="UP000619761"/>
    </source>
</evidence>
<dbReference type="InterPro" id="IPR037171">
    <property type="entry name" value="NagB/RpiA_transferase-like"/>
</dbReference>